<evidence type="ECO:0000256" key="1">
    <source>
        <dbReference type="ARBA" id="ARBA00004123"/>
    </source>
</evidence>
<evidence type="ECO:0000256" key="2">
    <source>
        <dbReference type="ARBA" id="ARBA00022723"/>
    </source>
</evidence>
<evidence type="ECO:0000313" key="9">
    <source>
        <dbReference type="EMBL" id="OAL35277.1"/>
    </source>
</evidence>
<feature type="region of interest" description="Disordered" evidence="7">
    <location>
        <begin position="175"/>
        <end position="210"/>
    </location>
</feature>
<dbReference type="Pfam" id="PF04082">
    <property type="entry name" value="Fungal_trans"/>
    <property type="match status" value="1"/>
</dbReference>
<dbReference type="CDD" id="cd12148">
    <property type="entry name" value="fungal_TF_MHR"/>
    <property type="match status" value="1"/>
</dbReference>
<dbReference type="InterPro" id="IPR007219">
    <property type="entry name" value="XnlR_reg_dom"/>
</dbReference>
<comment type="subcellular location">
    <subcellularLocation>
        <location evidence="1">Nucleus</location>
    </subcellularLocation>
</comment>
<evidence type="ECO:0000313" key="10">
    <source>
        <dbReference type="Proteomes" id="UP000185904"/>
    </source>
</evidence>
<comment type="caution">
    <text evidence="9">The sequence shown here is derived from an EMBL/GenBank/DDBJ whole genome shotgun (WGS) entry which is preliminary data.</text>
</comment>
<dbReference type="PANTHER" id="PTHR40626:SF36">
    <property type="entry name" value="TRANSCRIPTION FACTOR WITH C2H2 AND ZN(2)-CYS(6) DNA BINDING DOMAIN (EUROFUNG)"/>
    <property type="match status" value="1"/>
</dbReference>
<feature type="domain" description="Xylanolytic transcriptional activator regulatory" evidence="8">
    <location>
        <begin position="278"/>
        <end position="456"/>
    </location>
</feature>
<feature type="compositionally biased region" description="Low complexity" evidence="7">
    <location>
        <begin position="193"/>
        <end position="203"/>
    </location>
</feature>
<dbReference type="AlphaFoldDB" id="A0A178D0V2"/>
<keyword evidence="5" id="KW-0862">Zinc</keyword>
<reference evidence="9 10" key="1">
    <citation type="submission" date="2016-03" db="EMBL/GenBank/DDBJ databases">
        <title>The draft genome sequence of Fonsecaea nubica causative agent of cutaneous subcutaneous infection in human host.</title>
        <authorList>
            <person name="Costa F."/>
            <person name="Sybren D.H."/>
            <person name="Raittz R.T."/>
            <person name="Weiss V.A."/>
            <person name="Leao A.C."/>
            <person name="Gomes R."/>
            <person name="De Souza E.M."/>
            <person name="Pedrosa F.O."/>
            <person name="Steffens M.B."/>
            <person name="Bombassaro A."/>
            <person name="Tadra-Sfeir M.Z."/>
            <person name="Moreno L.F."/>
            <person name="Najafzadeh M.J."/>
            <person name="Felipe M.S."/>
            <person name="Teixeira M."/>
            <person name="Sun J."/>
            <person name="Xi L."/>
            <person name="Castro M.A."/>
            <person name="Vicente V.A."/>
        </authorList>
    </citation>
    <scope>NUCLEOTIDE SEQUENCE [LARGE SCALE GENOMIC DNA]</scope>
    <source>
        <strain evidence="9 10">CBS 269.64</strain>
    </source>
</reference>
<evidence type="ECO:0000256" key="6">
    <source>
        <dbReference type="ARBA" id="ARBA00023242"/>
    </source>
</evidence>
<dbReference type="GO" id="GO:0005634">
    <property type="term" value="C:nucleus"/>
    <property type="evidence" value="ECO:0007669"/>
    <property type="project" value="UniProtKB-SubCell"/>
</dbReference>
<evidence type="ECO:0000256" key="7">
    <source>
        <dbReference type="SAM" id="MobiDB-lite"/>
    </source>
</evidence>
<dbReference type="Proteomes" id="UP000185904">
    <property type="component" value="Unassembled WGS sequence"/>
</dbReference>
<proteinExistence type="predicted"/>
<organism evidence="9 10">
    <name type="scientific">Fonsecaea nubica</name>
    <dbReference type="NCBI Taxonomy" id="856822"/>
    <lineage>
        <taxon>Eukaryota</taxon>
        <taxon>Fungi</taxon>
        <taxon>Dikarya</taxon>
        <taxon>Ascomycota</taxon>
        <taxon>Pezizomycotina</taxon>
        <taxon>Eurotiomycetes</taxon>
        <taxon>Chaetothyriomycetidae</taxon>
        <taxon>Chaetothyriales</taxon>
        <taxon>Herpotrichiellaceae</taxon>
        <taxon>Fonsecaea</taxon>
    </lineage>
</organism>
<name>A0A178D0V2_9EURO</name>
<evidence type="ECO:0000256" key="4">
    <source>
        <dbReference type="ARBA" id="ARBA00022771"/>
    </source>
</evidence>
<protein>
    <recommendedName>
        <fullName evidence="8">Xylanolytic transcriptional activator regulatory domain-containing protein</fullName>
    </recommendedName>
</protein>
<dbReference type="GO" id="GO:0000785">
    <property type="term" value="C:chromatin"/>
    <property type="evidence" value="ECO:0007669"/>
    <property type="project" value="TreeGrafter"/>
</dbReference>
<dbReference type="InterPro" id="IPR051059">
    <property type="entry name" value="VerF-like"/>
</dbReference>
<keyword evidence="3" id="KW-0677">Repeat</keyword>
<evidence type="ECO:0000259" key="8">
    <source>
        <dbReference type="Pfam" id="PF04082"/>
    </source>
</evidence>
<dbReference type="RefSeq" id="XP_022500289.1">
    <property type="nucleotide sequence ID" value="XM_022643825.1"/>
</dbReference>
<keyword evidence="2" id="KW-0479">Metal-binding</keyword>
<dbReference type="EMBL" id="LVCJ01000032">
    <property type="protein sequence ID" value="OAL35277.1"/>
    <property type="molecule type" value="Genomic_DNA"/>
</dbReference>
<dbReference type="GO" id="GO:0006351">
    <property type="term" value="P:DNA-templated transcription"/>
    <property type="evidence" value="ECO:0007669"/>
    <property type="project" value="InterPro"/>
</dbReference>
<evidence type="ECO:0000256" key="3">
    <source>
        <dbReference type="ARBA" id="ARBA00022737"/>
    </source>
</evidence>
<keyword evidence="6" id="KW-0539">Nucleus</keyword>
<dbReference type="GeneID" id="34588948"/>
<dbReference type="OrthoDB" id="10261408at2759"/>
<keyword evidence="4" id="KW-0863">Zinc-finger</keyword>
<dbReference type="GO" id="GO:0000978">
    <property type="term" value="F:RNA polymerase II cis-regulatory region sequence-specific DNA binding"/>
    <property type="evidence" value="ECO:0007669"/>
    <property type="project" value="InterPro"/>
</dbReference>
<dbReference type="GO" id="GO:0008270">
    <property type="term" value="F:zinc ion binding"/>
    <property type="evidence" value="ECO:0007669"/>
    <property type="project" value="UniProtKB-KW"/>
</dbReference>
<gene>
    <name evidence="9" type="ORF">AYO20_05531</name>
</gene>
<keyword evidence="10" id="KW-1185">Reference proteome</keyword>
<sequence length="470" mass="51947">MYLQREDCTTQDCEDSSVSDRQDATTETANVPHANDKRKQVSNHSHHSDQIDVADSGEQDDSLSAGKDSCRLSDSQVFDSDRNSLGRISFDLPSLDLSFLPNTGLDTYEPEITVDHAPQGVNEALGVYPTPLPATVPLHDYISISMSPSGSPRRPIPIEGTDEYHDAAVVATLDKSTATRPSEPCDFQGGRPSSSSPKSDSQSWNDLSPRDGQERAAYWLTSSQDSTELIQGSSDGVDEVKTPAFLDLANMLLAEDAATTQLPGYHLPSGQDMVTYVNLYFTNFDPRFPILHRATFSLSTCSALMSATVSAIGASYSEHVQAKSYSKAMLRQLWSIYKNDSFSSGALNTSQIMDMLTAFCLQSYYELTYFHKDATSLSSQHEQLYISTAKRLGLLSSAKPYKSGDREEQTALNQLPGAMTSQSSRQDPNHDQQDLENWLTWIRGEKKKRLGWAIFVSLTVFFALARRTSY</sequence>
<evidence type="ECO:0000256" key="5">
    <source>
        <dbReference type="ARBA" id="ARBA00022833"/>
    </source>
</evidence>
<dbReference type="PANTHER" id="PTHR40626">
    <property type="entry name" value="MIP31509P"/>
    <property type="match status" value="1"/>
</dbReference>
<dbReference type="GO" id="GO:0000981">
    <property type="term" value="F:DNA-binding transcription factor activity, RNA polymerase II-specific"/>
    <property type="evidence" value="ECO:0007669"/>
    <property type="project" value="InterPro"/>
</dbReference>
<accession>A0A178D0V2</accession>
<feature type="region of interest" description="Disordered" evidence="7">
    <location>
        <begin position="1"/>
        <end position="74"/>
    </location>
</feature>